<organism evidence="1 2">
    <name type="scientific">Rubroshorea leprosula</name>
    <dbReference type="NCBI Taxonomy" id="152421"/>
    <lineage>
        <taxon>Eukaryota</taxon>
        <taxon>Viridiplantae</taxon>
        <taxon>Streptophyta</taxon>
        <taxon>Embryophyta</taxon>
        <taxon>Tracheophyta</taxon>
        <taxon>Spermatophyta</taxon>
        <taxon>Magnoliopsida</taxon>
        <taxon>eudicotyledons</taxon>
        <taxon>Gunneridae</taxon>
        <taxon>Pentapetalae</taxon>
        <taxon>rosids</taxon>
        <taxon>malvids</taxon>
        <taxon>Malvales</taxon>
        <taxon>Dipterocarpaceae</taxon>
        <taxon>Rubroshorea</taxon>
    </lineage>
</organism>
<comment type="caution">
    <text evidence="1">The sequence shown here is derived from an EMBL/GenBank/DDBJ whole genome shotgun (WGS) entry which is preliminary data.</text>
</comment>
<sequence length="100" mass="11180">METKNVVAGSSMILEGRKDQKCSSAGRESFWWQFGQEEEQRSHIERSTVIGFLGWRLAGRFLVRGVSSRQPQTICLGGWLLSTVAAALQPCRAGGWKSRH</sequence>
<protein>
    <submittedName>
        <fullName evidence="1">Uncharacterized protein</fullName>
    </submittedName>
</protein>
<name>A0AAV5HKH5_9ROSI</name>
<dbReference type="Proteomes" id="UP001054252">
    <property type="component" value="Unassembled WGS sequence"/>
</dbReference>
<dbReference type="EMBL" id="BPVZ01000001">
    <property type="protein sequence ID" value="GKU86821.1"/>
    <property type="molecule type" value="Genomic_DNA"/>
</dbReference>
<keyword evidence="2" id="KW-1185">Reference proteome</keyword>
<evidence type="ECO:0000313" key="1">
    <source>
        <dbReference type="EMBL" id="GKU86821.1"/>
    </source>
</evidence>
<accession>A0AAV5HKH5</accession>
<reference evidence="1 2" key="1">
    <citation type="journal article" date="2021" name="Commun. Biol.">
        <title>The genome of Shorea leprosula (Dipterocarpaceae) highlights the ecological relevance of drought in aseasonal tropical rainforests.</title>
        <authorList>
            <person name="Ng K.K.S."/>
            <person name="Kobayashi M.J."/>
            <person name="Fawcett J.A."/>
            <person name="Hatakeyama M."/>
            <person name="Paape T."/>
            <person name="Ng C.H."/>
            <person name="Ang C.C."/>
            <person name="Tnah L.H."/>
            <person name="Lee C.T."/>
            <person name="Nishiyama T."/>
            <person name="Sese J."/>
            <person name="O'Brien M.J."/>
            <person name="Copetti D."/>
            <person name="Mohd Noor M.I."/>
            <person name="Ong R.C."/>
            <person name="Putra M."/>
            <person name="Sireger I.Z."/>
            <person name="Indrioko S."/>
            <person name="Kosugi Y."/>
            <person name="Izuno A."/>
            <person name="Isagi Y."/>
            <person name="Lee S.L."/>
            <person name="Shimizu K.K."/>
        </authorList>
    </citation>
    <scope>NUCLEOTIDE SEQUENCE [LARGE SCALE GENOMIC DNA]</scope>
    <source>
        <strain evidence="1">214</strain>
    </source>
</reference>
<dbReference type="AlphaFoldDB" id="A0AAV5HKH5"/>
<gene>
    <name evidence="1" type="ORF">SLEP1_g1296</name>
</gene>
<evidence type="ECO:0000313" key="2">
    <source>
        <dbReference type="Proteomes" id="UP001054252"/>
    </source>
</evidence>
<proteinExistence type="predicted"/>